<evidence type="ECO:0000256" key="9">
    <source>
        <dbReference type="PIRSR" id="PIRSR603915-2"/>
    </source>
</evidence>
<dbReference type="STRING" id="50429.A0A2B4RJ99"/>
<name>A0A2B4RJ99_STYPI</name>
<accession>A0A2B4RJ99</accession>
<dbReference type="EMBL" id="LSMT01000455">
    <property type="protein sequence ID" value="PFX17691.1"/>
    <property type="molecule type" value="Genomic_DNA"/>
</dbReference>
<dbReference type="Proteomes" id="UP000225706">
    <property type="component" value="Unassembled WGS sequence"/>
</dbReference>
<feature type="disulfide bond" evidence="9">
    <location>
        <begin position="974"/>
        <end position="987"/>
    </location>
</feature>
<dbReference type="Gene3D" id="1.10.287.70">
    <property type="match status" value="1"/>
</dbReference>
<feature type="domain" description="GAIN-B" evidence="14">
    <location>
        <begin position="546"/>
        <end position="700"/>
    </location>
</feature>
<keyword evidence="7" id="KW-1015">Disulfide bond</keyword>
<dbReference type="Gene3D" id="2.60.220.50">
    <property type="match status" value="1"/>
</dbReference>
<dbReference type="PANTHER" id="PTHR10877">
    <property type="entry name" value="POLYCYSTIN FAMILY MEMBER"/>
    <property type="match status" value="1"/>
</dbReference>
<reference evidence="16" key="1">
    <citation type="journal article" date="2017" name="bioRxiv">
        <title>Comparative analysis of the genomes of Stylophora pistillata and Acropora digitifera provides evidence for extensive differences between species of corals.</title>
        <authorList>
            <person name="Voolstra C.R."/>
            <person name="Li Y."/>
            <person name="Liew Y.J."/>
            <person name="Baumgarten S."/>
            <person name="Zoccola D."/>
            <person name="Flot J.-F."/>
            <person name="Tambutte S."/>
            <person name="Allemand D."/>
            <person name="Aranda M."/>
        </authorList>
    </citation>
    <scope>NUCLEOTIDE SEQUENCE [LARGE SCALE GENOMIC DNA]</scope>
</reference>
<dbReference type="Gene3D" id="2.60.60.20">
    <property type="entry name" value="PLAT/LH2 domain"/>
    <property type="match status" value="1"/>
</dbReference>
<dbReference type="SMART" id="SM00303">
    <property type="entry name" value="GPS"/>
    <property type="match status" value="1"/>
</dbReference>
<evidence type="ECO:0000256" key="5">
    <source>
        <dbReference type="ARBA" id="ARBA00022989"/>
    </source>
</evidence>
<dbReference type="PANTHER" id="PTHR10877:SF150">
    <property type="entry name" value="REJ DOMAIN-CONTAINING PROTEIN"/>
    <property type="match status" value="1"/>
</dbReference>
<feature type="chain" id="PRO_5012315492" evidence="12">
    <location>
        <begin position="21"/>
        <end position="1481"/>
    </location>
</feature>
<dbReference type="InterPro" id="IPR002859">
    <property type="entry name" value="PKD/REJ-like"/>
</dbReference>
<dbReference type="InterPro" id="IPR057244">
    <property type="entry name" value="GAIN_B"/>
</dbReference>
<feature type="signal peptide" evidence="12">
    <location>
        <begin position="1"/>
        <end position="20"/>
    </location>
</feature>
<dbReference type="InterPro" id="IPR036392">
    <property type="entry name" value="PLAT/LH2_dom_sf"/>
</dbReference>
<feature type="transmembrane region" description="Helical" evidence="11">
    <location>
        <begin position="1215"/>
        <end position="1233"/>
    </location>
</feature>
<feature type="transmembrane region" description="Helical" evidence="11">
    <location>
        <begin position="1312"/>
        <end position="1334"/>
    </location>
</feature>
<dbReference type="GO" id="GO:0050982">
    <property type="term" value="P:detection of mechanical stimulus"/>
    <property type="evidence" value="ECO:0007669"/>
    <property type="project" value="TreeGrafter"/>
</dbReference>
<dbReference type="InterPro" id="IPR001024">
    <property type="entry name" value="PLAT/LH2_dom"/>
</dbReference>
<evidence type="ECO:0000256" key="2">
    <source>
        <dbReference type="ARBA" id="ARBA00007200"/>
    </source>
</evidence>
<dbReference type="PRINTS" id="PR01433">
    <property type="entry name" value="POLYCYSTIN2"/>
</dbReference>
<keyword evidence="4 12" id="KW-0732">Signal</keyword>
<dbReference type="GO" id="GO:0005262">
    <property type="term" value="F:calcium channel activity"/>
    <property type="evidence" value="ECO:0007669"/>
    <property type="project" value="TreeGrafter"/>
</dbReference>
<protein>
    <submittedName>
        <fullName evidence="15">Polycystin-2</fullName>
    </submittedName>
</protein>
<gene>
    <name evidence="15" type="primary">pkd2</name>
    <name evidence="15" type="ORF">AWC38_SpisGene17973</name>
</gene>
<dbReference type="PROSITE" id="PS50095">
    <property type="entry name" value="PLAT"/>
    <property type="match status" value="1"/>
</dbReference>
<comment type="subcellular location">
    <subcellularLocation>
        <location evidence="1">Membrane</location>
        <topology evidence="1">Multi-pass membrane protein</topology>
    </subcellularLocation>
</comment>
<dbReference type="Pfam" id="PF01477">
    <property type="entry name" value="PLAT"/>
    <property type="match status" value="1"/>
</dbReference>
<dbReference type="InterPro" id="IPR000203">
    <property type="entry name" value="GPS"/>
</dbReference>
<dbReference type="InterPro" id="IPR051223">
    <property type="entry name" value="Polycystin"/>
</dbReference>
<keyword evidence="16" id="KW-1185">Reference proteome</keyword>
<evidence type="ECO:0000256" key="3">
    <source>
        <dbReference type="ARBA" id="ARBA00022692"/>
    </source>
</evidence>
<evidence type="ECO:0000256" key="4">
    <source>
        <dbReference type="ARBA" id="ARBA00022729"/>
    </source>
</evidence>
<keyword evidence="6 11" id="KW-0472">Membrane</keyword>
<dbReference type="InterPro" id="IPR013122">
    <property type="entry name" value="PKD1_2_channel"/>
</dbReference>
<dbReference type="SMART" id="SM00308">
    <property type="entry name" value="LH2"/>
    <property type="match status" value="1"/>
</dbReference>
<dbReference type="InterPro" id="IPR046791">
    <property type="entry name" value="Polycystin_dom"/>
</dbReference>
<dbReference type="Pfam" id="PF02010">
    <property type="entry name" value="REJ"/>
    <property type="match status" value="1"/>
</dbReference>
<dbReference type="InterPro" id="IPR046338">
    <property type="entry name" value="GAIN_dom_sf"/>
</dbReference>
<organism evidence="15 16">
    <name type="scientific">Stylophora pistillata</name>
    <name type="common">Smooth cauliflower coral</name>
    <dbReference type="NCBI Taxonomy" id="50429"/>
    <lineage>
        <taxon>Eukaryota</taxon>
        <taxon>Metazoa</taxon>
        <taxon>Cnidaria</taxon>
        <taxon>Anthozoa</taxon>
        <taxon>Hexacorallia</taxon>
        <taxon>Scleractinia</taxon>
        <taxon>Astrocoeniina</taxon>
        <taxon>Pocilloporidae</taxon>
        <taxon>Stylophora</taxon>
    </lineage>
</organism>
<feature type="transmembrane region" description="Helical" evidence="11">
    <location>
        <begin position="1079"/>
        <end position="1100"/>
    </location>
</feature>
<evidence type="ECO:0000259" key="13">
    <source>
        <dbReference type="PROSITE" id="PS50095"/>
    </source>
</evidence>
<dbReference type="Pfam" id="PF20519">
    <property type="entry name" value="Polycystin_dom"/>
    <property type="match status" value="1"/>
</dbReference>
<dbReference type="SUPFAM" id="SSF49723">
    <property type="entry name" value="Lipase/lipooxygenase domain (PLAT/LH2 domain)"/>
    <property type="match status" value="1"/>
</dbReference>
<dbReference type="Pfam" id="PF01825">
    <property type="entry name" value="GPS"/>
    <property type="match status" value="1"/>
</dbReference>
<feature type="transmembrane region" description="Helical" evidence="11">
    <location>
        <begin position="1120"/>
        <end position="1141"/>
    </location>
</feature>
<evidence type="ECO:0000313" key="15">
    <source>
        <dbReference type="EMBL" id="PFX17691.1"/>
    </source>
</evidence>
<evidence type="ECO:0000313" key="16">
    <source>
        <dbReference type="Proteomes" id="UP000225706"/>
    </source>
</evidence>
<comment type="similarity">
    <text evidence="2">Belongs to the polycystin family.</text>
</comment>
<evidence type="ECO:0000256" key="10">
    <source>
        <dbReference type="PROSITE-ProRule" id="PRU00152"/>
    </source>
</evidence>
<evidence type="ECO:0000256" key="12">
    <source>
        <dbReference type="SAM" id="SignalP"/>
    </source>
</evidence>
<dbReference type="OrthoDB" id="6779628at2759"/>
<dbReference type="InterPro" id="IPR003915">
    <property type="entry name" value="PKD_2"/>
</dbReference>
<dbReference type="GO" id="GO:0016020">
    <property type="term" value="C:membrane"/>
    <property type="evidence" value="ECO:0007669"/>
    <property type="project" value="UniProtKB-SubCell"/>
</dbReference>
<feature type="transmembrane region" description="Helical" evidence="11">
    <location>
        <begin position="1254"/>
        <end position="1274"/>
    </location>
</feature>
<keyword evidence="5 11" id="KW-1133">Transmembrane helix</keyword>
<evidence type="ECO:0000256" key="6">
    <source>
        <dbReference type="ARBA" id="ARBA00023136"/>
    </source>
</evidence>
<sequence length="1481" mass="166549">MAKFLLLFIAFQEFVLVAESFVTRGSFILNNGEVLEINTTAPYINCPSFRNYTSSLQNRSSPHGSHLVAHIDFGGSIEFRSGSKVKVFGKYALSITSQNGNILAHADVNMTCGQSVFDTTCLGGFTQNSTGYKDYHPRKLYKELCKLEPEEGRSLNTNFSITCTGGNPLYIVRYEFSYVLQNGLHEVLYQGSERSYRTVLLSGISTIKAVIIDGRGNKTEFSLNVKVKSIASTCEDWIRKINMYFRRGDKTLGAWSLLESLLSINGSVKKCPQLDEIVLNLTSDMKMETTQDVLKVTLLLGTMLDGMEDVSTSALLRTTNILKKIVKHIREDFRIPGSRLDSSFSAVVENVLFNLGKALKIGSQNSNFTNYDRTGFNTNINATKTLLSLKDQIIEVLRLSLKNVTTRNYTMQSKYLSITVVSLRGGEVDNFTIVAGQSRFIIPDINPVGEVISFLEMWTTPFNPFTWDQTSERVTSHVAGLEVRDEKGDIINMSDPSREITVILPLDKKTTDKILKGSTYYRRMKINHNITVQYGQSFVNVSFMPQSSDLVISKVKVISATTQNYSECENVRDKWIKRGRIHCNGNVAVSFMAINPGRYLVDAIFTVKESKMKKITQSSKPERGKATCVTIKNPPAVNEVKYISVQVSESACLFWETETSAWKTTGCRVEKVISNSGLKCACNHLTSFGGAYLVPPNDLSFVKVLQELRSPNDSGKFLVLVVLIATILLYLVAIIFARREDRRDKAKIQDSVPPVFYRSSESANCRYELTIKTGVWLGSGTTANVSFVLFGVEGRSSTLTIQQDFYAGFHPKFARGTEHKFAAILDKDLGDIYKLHVSHDNSGYNPSWFLDYIKIIPAGTDKSWKFSFDTWLSLEDESLSNECIRSPSNAQGSVTVIGILTYGKRDFSRYLLFKSLADHTESFEEVKDKTSLWNWINGSLITYLYSTNQESSELASTVIGMVRIRQLRVRKAQCPADKITNWWQQTCLESYSRKNEHSEPFHPTKGTSPLQFNRCPIPWMYKTGKELGSSSKWGRHAWYGGGGYLAELGYEEETARAITNLLQSESWVDRQTSAIVLEFSLLNSGTNILAVSSFFVEFLPTGQATVKRSINIISLYDTEAILQIFQGMCLVFFIAMVLFIIGETIAHIVRRRWRYLCSFWCLLDLGHLATSILLLVSSFMKSYLTTTSVLRLKENMFAHTSFETPLLWAEVENSLLAILTFLATLKLLQLTYFNFYTRLFSCALRIWMHDLPSFCLVLSIIFLAFLEIGVLVFGPSIGRYSSFWRAFAFQLEITLGKVRTRPIKELAEGVPIFGHVLVVSLLFSITIVLMNFFVSTLNDALAEAKTAEMDKEAEQAMTVGRPVNITVEKADGVNVAPENKDNGRKGEKIRGGEKTERGSRAILFDKVSKGLKTKAFFDEISEQLKTIDTLQLPILRLKVDKVCRRIENAIANEIDTGEPSTVNQKGKRRVHFGSSVRIPFT</sequence>
<evidence type="ECO:0000259" key="14">
    <source>
        <dbReference type="PROSITE" id="PS50221"/>
    </source>
</evidence>
<dbReference type="GO" id="GO:0005509">
    <property type="term" value="F:calcium ion binding"/>
    <property type="evidence" value="ECO:0007669"/>
    <property type="project" value="InterPro"/>
</dbReference>
<feature type="domain" description="PLAT" evidence="13">
    <location>
        <begin position="765"/>
        <end position="886"/>
    </location>
</feature>
<keyword evidence="3 11" id="KW-0812">Transmembrane</keyword>
<proteinExistence type="inferred from homology"/>
<evidence type="ECO:0000256" key="7">
    <source>
        <dbReference type="ARBA" id="ARBA00023157"/>
    </source>
</evidence>
<evidence type="ECO:0000256" key="1">
    <source>
        <dbReference type="ARBA" id="ARBA00004141"/>
    </source>
</evidence>
<dbReference type="PROSITE" id="PS50221">
    <property type="entry name" value="GAIN_B"/>
    <property type="match status" value="1"/>
</dbReference>
<evidence type="ECO:0000256" key="8">
    <source>
        <dbReference type="ARBA" id="ARBA00023180"/>
    </source>
</evidence>
<dbReference type="Pfam" id="PF08016">
    <property type="entry name" value="PKD_channel"/>
    <property type="match status" value="1"/>
</dbReference>
<comment type="caution">
    <text evidence="15">The sequence shown here is derived from an EMBL/GenBank/DDBJ whole genome shotgun (WGS) entry which is preliminary data.</text>
</comment>
<feature type="transmembrane region" description="Helical" evidence="11">
    <location>
        <begin position="717"/>
        <end position="737"/>
    </location>
</feature>
<evidence type="ECO:0000256" key="11">
    <source>
        <dbReference type="SAM" id="Phobius"/>
    </source>
</evidence>
<keyword evidence="8" id="KW-0325">Glycoprotein</keyword>
<comment type="caution">
    <text evidence="10">Lacks conserved residue(s) required for the propagation of feature annotation.</text>
</comment>
<feature type="transmembrane region" description="Helical" evidence="11">
    <location>
        <begin position="1153"/>
        <end position="1176"/>
    </location>
</feature>